<dbReference type="PANTHER" id="PTHR30154:SF34">
    <property type="entry name" value="TRANSCRIPTIONAL REGULATOR AZLB"/>
    <property type="match status" value="1"/>
</dbReference>
<dbReference type="GO" id="GO:0043200">
    <property type="term" value="P:response to amino acid"/>
    <property type="evidence" value="ECO:0007669"/>
    <property type="project" value="TreeGrafter"/>
</dbReference>
<dbReference type="Gene3D" id="3.30.70.920">
    <property type="match status" value="1"/>
</dbReference>
<dbReference type="PANTHER" id="PTHR30154">
    <property type="entry name" value="LEUCINE-RESPONSIVE REGULATORY PROTEIN"/>
    <property type="match status" value="1"/>
</dbReference>
<feature type="domain" description="HTH asnC-type" evidence="4">
    <location>
        <begin position="15"/>
        <end position="75"/>
    </location>
</feature>
<evidence type="ECO:0000256" key="2">
    <source>
        <dbReference type="ARBA" id="ARBA00023125"/>
    </source>
</evidence>
<dbReference type="AlphaFoldDB" id="A0A3M8A2B1"/>
<reference evidence="5 6" key="1">
    <citation type="submission" date="2018-10" db="EMBL/GenBank/DDBJ databases">
        <title>Isolation, diversity and antibacterial activity of antinobacteria from the wheat rhizosphere soil.</title>
        <authorList>
            <person name="Sun T."/>
        </authorList>
    </citation>
    <scope>NUCLEOTIDE SEQUENCE [LARGE SCALE GENOMIC DNA]</scope>
    <source>
        <strain evidence="5 6">SJ-23</strain>
    </source>
</reference>
<evidence type="ECO:0000256" key="3">
    <source>
        <dbReference type="ARBA" id="ARBA00023163"/>
    </source>
</evidence>
<dbReference type="PROSITE" id="PS00519">
    <property type="entry name" value="HTH_ASNC_1"/>
    <property type="match status" value="1"/>
</dbReference>
<dbReference type="Pfam" id="PF13404">
    <property type="entry name" value="HTH_AsnC-type"/>
    <property type="match status" value="1"/>
</dbReference>
<proteinExistence type="predicted"/>
<dbReference type="Gene3D" id="1.10.10.10">
    <property type="entry name" value="Winged helix-like DNA-binding domain superfamily/Winged helix DNA-binding domain"/>
    <property type="match status" value="1"/>
</dbReference>
<dbReference type="InterPro" id="IPR019885">
    <property type="entry name" value="Tscrpt_reg_HTH_AsnC-type_CS"/>
</dbReference>
<keyword evidence="6" id="KW-1185">Reference proteome</keyword>
<dbReference type="SUPFAM" id="SSF46785">
    <property type="entry name" value="Winged helix' DNA-binding domain"/>
    <property type="match status" value="1"/>
</dbReference>
<dbReference type="Proteomes" id="UP000275048">
    <property type="component" value="Unassembled WGS sequence"/>
</dbReference>
<dbReference type="OrthoDB" id="7501856at2"/>
<evidence type="ECO:0000313" key="6">
    <source>
        <dbReference type="Proteomes" id="UP000275048"/>
    </source>
</evidence>
<dbReference type="PROSITE" id="PS50956">
    <property type="entry name" value="HTH_ASNC_2"/>
    <property type="match status" value="1"/>
</dbReference>
<accession>A0A3M8A2B1</accession>
<keyword evidence="2" id="KW-0238">DNA-binding</keyword>
<gene>
    <name evidence="5" type="ORF">EDM22_16285</name>
</gene>
<dbReference type="InterPro" id="IPR000485">
    <property type="entry name" value="AsnC-type_HTH_dom"/>
</dbReference>
<dbReference type="RefSeq" id="WP_122938138.1">
    <property type="nucleotide sequence ID" value="NZ_JBHSNT010000001.1"/>
</dbReference>
<dbReference type="InterPro" id="IPR019888">
    <property type="entry name" value="Tscrpt_reg_AsnC-like"/>
</dbReference>
<evidence type="ECO:0000256" key="1">
    <source>
        <dbReference type="ARBA" id="ARBA00023015"/>
    </source>
</evidence>
<dbReference type="GO" id="GO:0043565">
    <property type="term" value="F:sequence-specific DNA binding"/>
    <property type="evidence" value="ECO:0007669"/>
    <property type="project" value="InterPro"/>
</dbReference>
<dbReference type="EMBL" id="RHHB01000049">
    <property type="protein sequence ID" value="RNB45353.1"/>
    <property type="molecule type" value="Genomic_DNA"/>
</dbReference>
<comment type="caution">
    <text evidence="5">The sequence shown here is derived from an EMBL/GenBank/DDBJ whole genome shotgun (WGS) entry which is preliminary data.</text>
</comment>
<dbReference type="PRINTS" id="PR00033">
    <property type="entry name" value="HTHASNC"/>
</dbReference>
<name>A0A3M8A2B1_9MICO</name>
<keyword evidence="3" id="KW-0804">Transcription</keyword>
<dbReference type="Pfam" id="PF22482">
    <property type="entry name" value="AsnC_trans_reg_3"/>
    <property type="match status" value="1"/>
</dbReference>
<dbReference type="InterPro" id="IPR036388">
    <property type="entry name" value="WH-like_DNA-bd_sf"/>
</dbReference>
<dbReference type="InterPro" id="IPR054609">
    <property type="entry name" value="PF0864-like_C"/>
</dbReference>
<evidence type="ECO:0000313" key="5">
    <source>
        <dbReference type="EMBL" id="RNB45353.1"/>
    </source>
</evidence>
<protein>
    <submittedName>
        <fullName evidence="5">Lrp/AsnC family transcriptional regulator</fullName>
    </submittedName>
</protein>
<sequence length="160" mass="17708">MTNTGRPLQPRPVQLDEVSKAIIEQLQADGRRSYADIGKAVGLSEAAVRQRVQRLTESGVMQIVAVTDPMQLGFTRQAMIGIRAAGDTRVLADELAAIPEIDYVVLTAGSFDLLAEVVCENDEQLITLLNSRIRNLAGVQTTETFVYLKLQKQFYNWGTR</sequence>
<dbReference type="SUPFAM" id="SSF54909">
    <property type="entry name" value="Dimeric alpha+beta barrel"/>
    <property type="match status" value="1"/>
</dbReference>
<organism evidence="5 6">
    <name type="scientific">Agromyces tardus</name>
    <dbReference type="NCBI Taxonomy" id="2583849"/>
    <lineage>
        <taxon>Bacteria</taxon>
        <taxon>Bacillati</taxon>
        <taxon>Actinomycetota</taxon>
        <taxon>Actinomycetes</taxon>
        <taxon>Micrococcales</taxon>
        <taxon>Microbacteriaceae</taxon>
        <taxon>Agromyces</taxon>
    </lineage>
</organism>
<keyword evidence="1" id="KW-0805">Transcription regulation</keyword>
<dbReference type="InterPro" id="IPR036390">
    <property type="entry name" value="WH_DNA-bd_sf"/>
</dbReference>
<evidence type="ECO:0000259" key="4">
    <source>
        <dbReference type="PROSITE" id="PS50956"/>
    </source>
</evidence>
<dbReference type="InterPro" id="IPR011008">
    <property type="entry name" value="Dimeric_a/b-barrel"/>
</dbReference>
<dbReference type="SMART" id="SM00344">
    <property type="entry name" value="HTH_ASNC"/>
    <property type="match status" value="1"/>
</dbReference>
<dbReference type="GO" id="GO:0005829">
    <property type="term" value="C:cytosol"/>
    <property type="evidence" value="ECO:0007669"/>
    <property type="project" value="TreeGrafter"/>
</dbReference>